<feature type="compositionally biased region" description="Polar residues" evidence="1">
    <location>
        <begin position="1355"/>
        <end position="1368"/>
    </location>
</feature>
<feature type="compositionally biased region" description="Polar residues" evidence="1">
    <location>
        <begin position="324"/>
        <end position="336"/>
    </location>
</feature>
<feature type="compositionally biased region" description="Polar residues" evidence="1">
    <location>
        <begin position="1475"/>
        <end position="1495"/>
    </location>
</feature>
<gene>
    <name evidence="2" type="ORF">ColSpa_11691</name>
</gene>
<feature type="compositionally biased region" description="Polar residues" evidence="1">
    <location>
        <begin position="1878"/>
        <end position="1892"/>
    </location>
</feature>
<feature type="compositionally biased region" description="Low complexity" evidence="1">
    <location>
        <begin position="1252"/>
        <end position="1265"/>
    </location>
</feature>
<evidence type="ECO:0000313" key="2">
    <source>
        <dbReference type="EMBL" id="GKT51510.1"/>
    </source>
</evidence>
<feature type="region of interest" description="Disordered" evidence="1">
    <location>
        <begin position="1618"/>
        <end position="1901"/>
    </location>
</feature>
<dbReference type="EMBL" id="BQXU01000049">
    <property type="protein sequence ID" value="GKT51510.1"/>
    <property type="molecule type" value="Genomic_DNA"/>
</dbReference>
<feature type="compositionally biased region" description="Polar residues" evidence="1">
    <location>
        <begin position="107"/>
        <end position="119"/>
    </location>
</feature>
<feature type="region of interest" description="Disordered" evidence="1">
    <location>
        <begin position="423"/>
        <end position="476"/>
    </location>
</feature>
<dbReference type="Proteomes" id="UP001055115">
    <property type="component" value="Unassembled WGS sequence"/>
</dbReference>
<feature type="compositionally biased region" description="Acidic residues" evidence="1">
    <location>
        <begin position="1132"/>
        <end position="1147"/>
    </location>
</feature>
<feature type="compositionally biased region" description="Polar residues" evidence="1">
    <location>
        <begin position="629"/>
        <end position="641"/>
    </location>
</feature>
<feature type="compositionally biased region" description="Acidic residues" evidence="1">
    <location>
        <begin position="1338"/>
        <end position="1349"/>
    </location>
</feature>
<feature type="compositionally biased region" description="Basic and acidic residues" evidence="1">
    <location>
        <begin position="195"/>
        <end position="205"/>
    </location>
</feature>
<feature type="compositionally biased region" description="Pro residues" evidence="1">
    <location>
        <begin position="1215"/>
        <end position="1224"/>
    </location>
</feature>
<feature type="compositionally biased region" description="Polar residues" evidence="1">
    <location>
        <begin position="702"/>
        <end position="726"/>
    </location>
</feature>
<evidence type="ECO:0000256" key="1">
    <source>
        <dbReference type="SAM" id="MobiDB-lite"/>
    </source>
</evidence>
<dbReference type="RefSeq" id="XP_049133860.1">
    <property type="nucleotide sequence ID" value="XM_049277903.1"/>
</dbReference>
<feature type="compositionally biased region" description="Acidic residues" evidence="1">
    <location>
        <begin position="75"/>
        <end position="92"/>
    </location>
</feature>
<feature type="region of interest" description="Disordered" evidence="1">
    <location>
        <begin position="1"/>
        <end position="402"/>
    </location>
</feature>
<feature type="compositionally biased region" description="Polar residues" evidence="1">
    <location>
        <begin position="1389"/>
        <end position="1411"/>
    </location>
</feature>
<feature type="compositionally biased region" description="Pro residues" evidence="1">
    <location>
        <begin position="1266"/>
        <end position="1275"/>
    </location>
</feature>
<feature type="compositionally biased region" description="Basic and acidic residues" evidence="1">
    <location>
        <begin position="303"/>
        <end position="313"/>
    </location>
</feature>
<feature type="compositionally biased region" description="Acidic residues" evidence="1">
    <location>
        <begin position="856"/>
        <end position="867"/>
    </location>
</feature>
<feature type="compositionally biased region" description="Polar residues" evidence="1">
    <location>
        <begin position="1098"/>
        <end position="1114"/>
    </location>
</feature>
<feature type="compositionally biased region" description="Polar residues" evidence="1">
    <location>
        <begin position="1949"/>
        <end position="1969"/>
    </location>
</feature>
<feature type="compositionally biased region" description="Polar residues" evidence="1">
    <location>
        <begin position="963"/>
        <end position="981"/>
    </location>
</feature>
<feature type="compositionally biased region" description="Polar residues" evidence="1">
    <location>
        <begin position="229"/>
        <end position="239"/>
    </location>
</feature>
<keyword evidence="3" id="KW-1185">Reference proteome</keyword>
<feature type="compositionally biased region" description="Acidic residues" evidence="1">
    <location>
        <begin position="350"/>
        <end position="364"/>
    </location>
</feature>
<feature type="compositionally biased region" description="Basic and acidic residues" evidence="1">
    <location>
        <begin position="1672"/>
        <end position="1685"/>
    </location>
</feature>
<feature type="compositionally biased region" description="Basic and acidic residues" evidence="1">
    <location>
        <begin position="1919"/>
        <end position="1935"/>
    </location>
</feature>
<reference evidence="2 3" key="1">
    <citation type="submission" date="2022-03" db="EMBL/GenBank/DDBJ databases">
        <title>Genome data of Colletotrichum spp.</title>
        <authorList>
            <person name="Utami Y.D."/>
            <person name="Hiruma K."/>
        </authorList>
    </citation>
    <scope>NUCLEOTIDE SEQUENCE [LARGE SCALE GENOMIC DNA]</scope>
    <source>
        <strain evidence="2 3">MAFF 239500</strain>
    </source>
</reference>
<evidence type="ECO:0000313" key="3">
    <source>
        <dbReference type="Proteomes" id="UP001055115"/>
    </source>
</evidence>
<accession>A0AA37UPX6</accession>
<feature type="region of interest" description="Disordered" evidence="1">
    <location>
        <begin position="779"/>
        <end position="1591"/>
    </location>
</feature>
<feature type="region of interest" description="Disordered" evidence="1">
    <location>
        <begin position="617"/>
        <end position="653"/>
    </location>
</feature>
<feature type="compositionally biased region" description="Polar residues" evidence="1">
    <location>
        <begin position="1701"/>
        <end position="1726"/>
    </location>
</feature>
<feature type="compositionally biased region" description="Polar residues" evidence="1">
    <location>
        <begin position="1758"/>
        <end position="1771"/>
    </location>
</feature>
<feature type="compositionally biased region" description="Basic and acidic residues" evidence="1">
    <location>
        <begin position="572"/>
        <end position="592"/>
    </location>
</feature>
<feature type="compositionally biased region" description="Acidic residues" evidence="1">
    <location>
        <begin position="1080"/>
        <end position="1089"/>
    </location>
</feature>
<feature type="compositionally biased region" description="Basic and acidic residues" evidence="1">
    <location>
        <begin position="1231"/>
        <end position="1244"/>
    </location>
</feature>
<feature type="compositionally biased region" description="Basic and acidic residues" evidence="1">
    <location>
        <begin position="32"/>
        <end position="44"/>
    </location>
</feature>
<feature type="compositionally biased region" description="Polar residues" evidence="1">
    <location>
        <begin position="1518"/>
        <end position="1529"/>
    </location>
</feature>
<feature type="compositionally biased region" description="Polar residues" evidence="1">
    <location>
        <begin position="1003"/>
        <end position="1015"/>
    </location>
</feature>
<feature type="compositionally biased region" description="Acidic residues" evidence="1">
    <location>
        <begin position="989"/>
        <end position="1001"/>
    </location>
</feature>
<name>A0AA37UPX6_9PEZI</name>
<feature type="compositionally biased region" description="Polar residues" evidence="1">
    <location>
        <begin position="1815"/>
        <end position="1824"/>
    </location>
</feature>
<feature type="compositionally biased region" description="Basic and acidic residues" evidence="1">
    <location>
        <begin position="423"/>
        <end position="452"/>
    </location>
</feature>
<proteinExistence type="predicted"/>
<sequence length="2048" mass="222533">MHNVTSQDDIAAPIAQDPKDVSVQNNNSASDEPIKEDYSPDQDKGQAPGDSLAPENLISAEEATHEEIEAAEAALTEEDSDGADVTADDETPAQEVASNREKEKATTAESSSEVQAGTENDTKATAPEAAEAAVEVETVKAENTPVKPDHDISEAFPTGDQPESQPEGVDQRSTAEFGEVSEKEDVGAEAARNAANDEHPKRAAIAEENLSDVQLPEEQLTDAPAMGDPQTQDNDQLGGNQDAELFQSKKVFEQESLPTGNEVQAQPDSREAQVEVSESPPTTQEQEEYLPTTASKDLEDGDSEHGDTQHPSEEQFVGDISNAVEDNSTVGPSNAATDPPANINLTKDAEVDEEAESLESESETQVEVKKIEEDQDAEEEASAASGDEDQTNNIDESAFVGSPSVLENALLRNLDDHEKDHELWDIPKSVEHITEETNASKEAEQTEEEKVAETSTEVSDHDETESSLTHDPYDENLKDVIDSNEKVPKTDVAHGQVNAVNDEAQAQEIEMSADEEDTRNIIRINVSHEHDAQGAVRSDSQISDADVKFEPTQHNSYLAEADVMNQSHEDVSFDNVDRSRGPDLSDITEHTEPAPFFAGHASDVTAKSNEYFYPESVSRDVSAAPDATLDSSYMTETSSMAADQRHEHEQQHGSFLQGTVAFGHGDNGYVATSQAHLDEEEDNHSSSVQSVREESDIDEPSETSYNPFATRNAASYEQPTYQSSDIPYNPFALQTVVEEELPQETYNSFAKRVAGDASEASYNPFARNTTTAADNFLRSASAFGHSQPSSPEQSFARSTSAQGRRDSVGSNNPFARSMTPADQNFLPTASTLGQQDMAQSSNNPFSQSIGAQGPYESDDTDTDDEEALAAAESTYKNLFPVRNSPPVANDDLASAAQSIERRQPTPQVPESMYNNPFATKSSMAGSDVAEPRFHQNYSSPAGRSDYSVADVDGSMNPGAQHFVQESSPLSARNLASTTLDSIQERYNSELEDMDSDSEEPESLTTSQQLPTSQHRTIPPMPSIAESSFQGFDDSDDEEDWKPRDAQTSHIDTLLTSSEYRPSPPPPPPRTPSSQGIYSQEVEDSSEDDGDIFRASPAQIAQPNTLSSSQYSATPPTAPPRGLSFQEHHDQQPEDSSEGEQNEWDDDFTPVQTNTFLTSQSGAIPPRPPPPRAPSSLSQTQLHVEDSDEEDQGVLPSSIAHPNIPTALSTSGHRATPPPPPPPRVPSSQGLDHQERQDSSEDEAPHSQNIARPGQFPFSSSSQSRATPPPPPPPRAPSSQGQHRRNLEDSDDEEDAWDSRVTRPGQVSTLPMLQYMATRSPPSPPRAPSVQDSYRQELEDSDSEENEEAWEANMYGQATNVMGASNLMESNHMGVGPTGSASPLGMAPMMTSSLPASTSPVRSTDQMSQTGAMKSASRESVPAASSQDRQSHQKEEDGEESDDSWENIGQRGEAHADPPADQASTAPTPQLRVDSYEQQWPNASNDQISTASTYLQPTGPGDFTDTESQEYATPLPSAGFSTSSQYTQGAVDSPRHPGSSGMKDTYDQSYNRGIPSPSYDQERSFGRESSLAEELAQDSASDSDVSEYDHTQAPAFLTQIGITQQQQESNEPVLEQVIDSFHSDEDDGPKTAVISSEDHPAQYASSRFGATSWRDELRSPTLFGATRHSRSGSLREELQKSLHNDAESSYPSPIQSAYHPESQAQDPYEQQQSHGYGQEVLGQSPQLYEQDHYAPQHSGQSQNGKHHFEGQPYGLAGDTQEQFQARSAQPTASHPEVQISEVQEEEEENEQKTPHLAPQQSEQASEISPLALRQESPATPSSRGTPSRGLAFSRHNPDRPQTPPTLSATEENIDPELIIPRDVTNLPWHARNDSVPHSMRSQSTIDSMASSPVHSALHADKHEPVIRDSWPVSAHILTRPRNDSTLTDRDDYDPFKYEGGAKPMRGPSGSVGSRSDSPPRNTASNNSPGSLISRMRGIFENAQAKQEPASPVRSRPVSGVFHSVRRTKPDGDDDGPGYERKAGFLNEAEDEVDEQSALLRSSAGGLEAN</sequence>
<feature type="compositionally biased region" description="Polar residues" evidence="1">
    <location>
        <begin position="912"/>
        <end position="924"/>
    </location>
</feature>
<feature type="compositionally biased region" description="Polar residues" evidence="1">
    <location>
        <begin position="784"/>
        <end position="850"/>
    </location>
</feature>
<comment type="caution">
    <text evidence="2">The sequence shown here is derived from an EMBL/GenBank/DDBJ whole genome shotgun (WGS) entry which is preliminary data.</text>
</comment>
<feature type="region of interest" description="Disordered" evidence="1">
    <location>
        <begin position="572"/>
        <end position="601"/>
    </location>
</feature>
<feature type="compositionally biased region" description="Acidic residues" evidence="1">
    <location>
        <begin position="373"/>
        <end position="390"/>
    </location>
</feature>
<organism evidence="2 3">
    <name type="scientific">Colletotrichum spaethianum</name>
    <dbReference type="NCBI Taxonomy" id="700344"/>
    <lineage>
        <taxon>Eukaryota</taxon>
        <taxon>Fungi</taxon>
        <taxon>Dikarya</taxon>
        <taxon>Ascomycota</taxon>
        <taxon>Pezizomycotina</taxon>
        <taxon>Sordariomycetes</taxon>
        <taxon>Hypocreomycetidae</taxon>
        <taxon>Glomerellales</taxon>
        <taxon>Glomerellaceae</taxon>
        <taxon>Colletotrichum</taxon>
        <taxon>Colletotrichum spaethianum species complex</taxon>
    </lineage>
</organism>
<dbReference type="GeneID" id="73332493"/>
<protein>
    <submittedName>
        <fullName evidence="2">Uncharacterized protein</fullName>
    </submittedName>
</protein>
<feature type="compositionally biased region" description="Polar residues" evidence="1">
    <location>
        <begin position="1149"/>
        <end position="1161"/>
    </location>
</feature>
<feature type="compositionally biased region" description="Pro residues" evidence="1">
    <location>
        <begin position="1061"/>
        <end position="1070"/>
    </location>
</feature>
<feature type="region of interest" description="Disordered" evidence="1">
    <location>
        <begin position="1914"/>
        <end position="2048"/>
    </location>
</feature>
<feature type="compositionally biased region" description="Low complexity" evidence="1">
    <location>
        <begin position="123"/>
        <end position="136"/>
    </location>
</feature>
<feature type="compositionally biased region" description="Polar residues" evidence="1">
    <location>
        <begin position="256"/>
        <end position="267"/>
    </location>
</feature>
<feature type="region of interest" description="Disordered" evidence="1">
    <location>
        <begin position="666"/>
        <end position="727"/>
    </location>
</feature>
<feature type="compositionally biased region" description="Acidic residues" evidence="1">
    <location>
        <begin position="1435"/>
        <end position="1444"/>
    </location>
</feature>